<keyword evidence="3" id="KW-1185">Reference proteome</keyword>
<reference evidence="2" key="2">
    <citation type="submission" date="2016-10" db="EMBL/GenBank/DDBJ databases">
        <authorList>
            <person name="de Groot N.N."/>
        </authorList>
    </citation>
    <scope>NUCLEOTIDE SEQUENCE [LARGE SCALE GENOMIC DNA]</scope>
    <source>
        <strain evidence="2">BS3782</strain>
    </source>
</reference>
<dbReference type="AlphaFoldDB" id="A0A1H2BZ98"/>
<protein>
    <submittedName>
        <fullName evidence="1">DUF4160 domain-containing protein</fullName>
    </submittedName>
</protein>
<evidence type="ECO:0000313" key="2">
    <source>
        <dbReference type="EMBL" id="SDT63625.1"/>
    </source>
</evidence>
<evidence type="ECO:0000313" key="4">
    <source>
        <dbReference type="Proteomes" id="UP000434925"/>
    </source>
</evidence>
<sequence length="88" mass="10291">MSYRHFGDSLLGMSTKYRFRDTYRIQLREKDHPPPHVHLTGGGLDVMLSLVTVEVMMGKAPPLIIKEALEWVRAHQVQLLEDWKRCYP</sequence>
<dbReference type="InterPro" id="IPR025427">
    <property type="entry name" value="DUF4160"/>
</dbReference>
<proteinExistence type="predicted"/>
<organism evidence="2 3">
    <name type="scientific">Pseudomonas lini</name>
    <dbReference type="NCBI Taxonomy" id="163011"/>
    <lineage>
        <taxon>Bacteria</taxon>
        <taxon>Pseudomonadati</taxon>
        <taxon>Pseudomonadota</taxon>
        <taxon>Gammaproteobacteria</taxon>
        <taxon>Pseudomonadales</taxon>
        <taxon>Pseudomonadaceae</taxon>
        <taxon>Pseudomonas</taxon>
    </lineage>
</organism>
<evidence type="ECO:0000313" key="3">
    <source>
        <dbReference type="Proteomes" id="UP000182814"/>
    </source>
</evidence>
<dbReference type="EMBL" id="VZPO01000003">
    <property type="protein sequence ID" value="KAB0506013.1"/>
    <property type="molecule type" value="Genomic_DNA"/>
</dbReference>
<reference evidence="3" key="1">
    <citation type="submission" date="2016-10" db="EMBL/GenBank/DDBJ databases">
        <authorList>
            <person name="Varghese N."/>
            <person name="Submissions S."/>
        </authorList>
    </citation>
    <scope>NUCLEOTIDE SEQUENCE [LARGE SCALE GENOMIC DNA]</scope>
    <source>
        <strain evidence="3">BS3782</strain>
    </source>
</reference>
<reference evidence="1 4" key="3">
    <citation type="submission" date="2019-09" db="EMBL/GenBank/DDBJ databases">
        <title>Draft genome sequences of 48 bacterial type strains from the CCUG.</title>
        <authorList>
            <person name="Tunovic T."/>
            <person name="Pineiro-Iglesias B."/>
            <person name="Unosson C."/>
            <person name="Inganas E."/>
            <person name="Ohlen M."/>
            <person name="Cardew S."/>
            <person name="Jensie-Markopoulos S."/>
            <person name="Salva-Serra F."/>
            <person name="Jaen-Luchoro D."/>
            <person name="Karlsson R."/>
            <person name="Svensson-Stadler L."/>
            <person name="Chun J."/>
            <person name="Moore E."/>
        </authorList>
    </citation>
    <scope>NUCLEOTIDE SEQUENCE [LARGE SCALE GENOMIC DNA]</scope>
    <source>
        <strain evidence="1 4">CCUG 51522</strain>
    </source>
</reference>
<dbReference type="Pfam" id="PF13711">
    <property type="entry name" value="DUF4160"/>
    <property type="match status" value="1"/>
</dbReference>
<dbReference type="EMBL" id="LT629746">
    <property type="protein sequence ID" value="SDT63625.1"/>
    <property type="molecule type" value="Genomic_DNA"/>
</dbReference>
<dbReference type="Proteomes" id="UP000182814">
    <property type="component" value="Chromosome I"/>
</dbReference>
<evidence type="ECO:0000313" key="1">
    <source>
        <dbReference type="EMBL" id="KAB0506013.1"/>
    </source>
</evidence>
<dbReference type="Proteomes" id="UP000434925">
    <property type="component" value="Unassembled WGS sequence"/>
</dbReference>
<accession>A0A1H2BZ98</accession>
<name>A0A1H2BZ98_9PSED</name>
<gene>
    <name evidence="1" type="ORF">F7R14_07860</name>
    <name evidence="2" type="ORF">SAMN04490191_5740</name>
</gene>